<organism evidence="2 3">
    <name type="scientific">Neisseria meningitidis</name>
    <dbReference type="NCBI Taxonomy" id="487"/>
    <lineage>
        <taxon>Bacteria</taxon>
        <taxon>Pseudomonadati</taxon>
        <taxon>Pseudomonadota</taxon>
        <taxon>Betaproteobacteria</taxon>
        <taxon>Neisseriales</taxon>
        <taxon>Neisseriaceae</taxon>
        <taxon>Neisseria</taxon>
    </lineage>
</organism>
<evidence type="ECO:0008006" key="4">
    <source>
        <dbReference type="Google" id="ProtNLM"/>
    </source>
</evidence>
<protein>
    <recommendedName>
        <fullName evidence="4">Phage associated protein</fullName>
    </recommendedName>
</protein>
<dbReference type="EMBL" id="FEVP01000011">
    <property type="protein sequence ID" value="CWP72849.1"/>
    <property type="molecule type" value="Genomic_DNA"/>
</dbReference>
<evidence type="ECO:0000313" key="2">
    <source>
        <dbReference type="EMBL" id="CWP72849.1"/>
    </source>
</evidence>
<accession>A0AB33TWJ7</accession>
<dbReference type="AlphaFoldDB" id="A0AB33TWJ7"/>
<evidence type="ECO:0000256" key="1">
    <source>
        <dbReference type="SAM" id="MobiDB-lite"/>
    </source>
</evidence>
<feature type="compositionally biased region" description="Basic residues" evidence="1">
    <location>
        <begin position="125"/>
        <end position="134"/>
    </location>
</feature>
<sequence length="134" mass="15573">MFAVFGKCRPEEEKRRRLVYNKDDSTWYEDRRKWKRLSNSRYQISPEYSTIETAEEFVRLSAGNPDIHIVGIRQVQEVNGKTVWKPVKTVLKGSKNANSSNKTDGKTDACRQAGGEEINAARTRHETRRNSQKR</sequence>
<dbReference type="Proteomes" id="UP000072443">
    <property type="component" value="Unassembled WGS sequence"/>
</dbReference>
<comment type="caution">
    <text evidence="2">The sequence shown here is derived from an EMBL/GenBank/DDBJ whole genome shotgun (WGS) entry which is preliminary data.</text>
</comment>
<dbReference type="RefSeq" id="WP_021439763.1">
    <property type="nucleotide sequence ID" value="NZ_FERR01000003.1"/>
</dbReference>
<name>A0AB33TWJ7_NEIME</name>
<feature type="region of interest" description="Disordered" evidence="1">
    <location>
        <begin position="92"/>
        <end position="134"/>
    </location>
</feature>
<evidence type="ECO:0000313" key="3">
    <source>
        <dbReference type="Proteomes" id="UP000072443"/>
    </source>
</evidence>
<proteinExistence type="predicted"/>
<reference evidence="2 3" key="1">
    <citation type="submission" date="2016-02" db="EMBL/GenBank/DDBJ databases">
        <authorList>
            <consortium name="Pathogen Informatics"/>
        </authorList>
    </citation>
    <scope>NUCLEOTIDE SEQUENCE [LARGE SCALE GENOMIC DNA]</scope>
    <source>
        <strain evidence="2 3">2842STDY5881269</strain>
    </source>
</reference>
<gene>
    <name evidence="2" type="ORF">ERS514591_01115</name>
</gene>